<feature type="transmembrane region" description="Helical" evidence="1">
    <location>
        <begin position="12"/>
        <end position="32"/>
    </location>
</feature>
<keyword evidence="1" id="KW-0472">Membrane</keyword>
<keyword evidence="3" id="KW-1185">Reference proteome</keyword>
<reference evidence="2" key="1">
    <citation type="submission" date="2023-01" db="EMBL/GenBank/DDBJ databases">
        <authorList>
            <person name="Van Ghelder C."/>
            <person name="Rancurel C."/>
        </authorList>
    </citation>
    <scope>NUCLEOTIDE SEQUENCE</scope>
    <source>
        <strain evidence="2">CNCM I-4278</strain>
    </source>
</reference>
<accession>A0A9W4U924</accession>
<dbReference type="Proteomes" id="UP001152607">
    <property type="component" value="Unassembled WGS sequence"/>
</dbReference>
<evidence type="ECO:0000313" key="2">
    <source>
        <dbReference type="EMBL" id="CAI6331709.1"/>
    </source>
</evidence>
<organism evidence="2 3">
    <name type="scientific">Periconia digitata</name>
    <dbReference type="NCBI Taxonomy" id="1303443"/>
    <lineage>
        <taxon>Eukaryota</taxon>
        <taxon>Fungi</taxon>
        <taxon>Dikarya</taxon>
        <taxon>Ascomycota</taxon>
        <taxon>Pezizomycotina</taxon>
        <taxon>Dothideomycetes</taxon>
        <taxon>Pleosporomycetidae</taxon>
        <taxon>Pleosporales</taxon>
        <taxon>Massarineae</taxon>
        <taxon>Periconiaceae</taxon>
        <taxon>Periconia</taxon>
    </lineage>
</organism>
<dbReference type="OrthoDB" id="3770097at2759"/>
<protein>
    <submittedName>
        <fullName evidence="2">Uncharacterized protein</fullName>
    </submittedName>
</protein>
<sequence length="343" mass="39579">MTPSKARVLRFLTCVTVTAIIVSVICIASPWFRSECIHLGGTVRTSLTRGTWYTALLVFATFLAFSLVGERRRREFEEREGDRAWFNWVWDSPRWIVVAGLCELFLLKAVPFGFWGAAEGRSLQEWPNKNHLRRLLRMGIIPLHIQEGGLETRNEEGGWYVQSKKQACFSFMVPDETEARNEHQLDRILLYNDLVKAIRRNGRGYRVCVSKRLRNGSSPRPLEPPRDGDEHLEVGASSWTELSLPFQKDTVLQEAKGSQDVFEDLTKEQVPRLLLGNAYYRVIVRGEAPGYEKARLDQWVCELADDAGVEEIWDADEMRSRTVRWCRHLSLKVPRQLRPPPRP</sequence>
<comment type="caution">
    <text evidence="2">The sequence shown here is derived from an EMBL/GenBank/DDBJ whole genome shotgun (WGS) entry which is preliminary data.</text>
</comment>
<evidence type="ECO:0000256" key="1">
    <source>
        <dbReference type="SAM" id="Phobius"/>
    </source>
</evidence>
<keyword evidence="1" id="KW-0812">Transmembrane</keyword>
<keyword evidence="1" id="KW-1133">Transmembrane helix</keyword>
<name>A0A9W4U924_9PLEO</name>
<dbReference type="EMBL" id="CAOQHR010000003">
    <property type="protein sequence ID" value="CAI6331709.1"/>
    <property type="molecule type" value="Genomic_DNA"/>
</dbReference>
<evidence type="ECO:0000313" key="3">
    <source>
        <dbReference type="Proteomes" id="UP001152607"/>
    </source>
</evidence>
<proteinExistence type="predicted"/>
<feature type="transmembrane region" description="Helical" evidence="1">
    <location>
        <begin position="52"/>
        <end position="69"/>
    </location>
</feature>
<dbReference type="AlphaFoldDB" id="A0A9W4U924"/>
<gene>
    <name evidence="2" type="ORF">PDIGIT_LOCUS4737</name>
</gene>